<dbReference type="Pfam" id="PF00005">
    <property type="entry name" value="ABC_tran"/>
    <property type="match status" value="1"/>
</dbReference>
<accession>A0ABD5XLL5</accession>
<dbReference type="GO" id="GO:0005524">
    <property type="term" value="F:ATP binding"/>
    <property type="evidence" value="ECO:0007669"/>
    <property type="project" value="UniProtKB-KW"/>
</dbReference>
<dbReference type="CDD" id="cd03214">
    <property type="entry name" value="ABC_Iron-Siderophores_B12_Hemin"/>
    <property type="match status" value="1"/>
</dbReference>
<reference evidence="7 8" key="1">
    <citation type="journal article" date="2019" name="Int. J. Syst. Evol. Microbiol.">
        <title>The Global Catalogue of Microorganisms (GCM) 10K type strain sequencing project: providing services to taxonomists for standard genome sequencing and annotation.</title>
        <authorList>
            <consortium name="The Broad Institute Genomics Platform"/>
            <consortium name="The Broad Institute Genome Sequencing Center for Infectious Disease"/>
            <person name="Wu L."/>
            <person name="Ma J."/>
        </authorList>
    </citation>
    <scope>NUCLEOTIDE SEQUENCE [LARGE SCALE GENOMIC DNA]</scope>
    <source>
        <strain evidence="7 8">DT92</strain>
    </source>
</reference>
<dbReference type="PROSITE" id="PS00211">
    <property type="entry name" value="ABC_TRANSPORTER_1"/>
    <property type="match status" value="1"/>
</dbReference>
<dbReference type="PANTHER" id="PTHR42794">
    <property type="entry name" value="HEMIN IMPORT ATP-BINDING PROTEIN HMUV"/>
    <property type="match status" value="1"/>
</dbReference>
<keyword evidence="4" id="KW-1278">Translocase</keyword>
<proteinExistence type="predicted"/>
<feature type="compositionally biased region" description="Basic residues" evidence="5">
    <location>
        <begin position="254"/>
        <end position="272"/>
    </location>
</feature>
<dbReference type="AlphaFoldDB" id="A0ABD5XLL5"/>
<feature type="region of interest" description="Disordered" evidence="5">
    <location>
        <begin position="1"/>
        <end position="26"/>
    </location>
</feature>
<feature type="region of interest" description="Disordered" evidence="5">
    <location>
        <begin position="194"/>
        <end position="305"/>
    </location>
</feature>
<evidence type="ECO:0000313" key="7">
    <source>
        <dbReference type="EMBL" id="MFC7136083.1"/>
    </source>
</evidence>
<keyword evidence="2" id="KW-0547">Nucleotide-binding</keyword>
<dbReference type="PROSITE" id="PS50893">
    <property type="entry name" value="ABC_TRANSPORTER_2"/>
    <property type="match status" value="1"/>
</dbReference>
<dbReference type="InterPro" id="IPR003593">
    <property type="entry name" value="AAA+_ATPase"/>
</dbReference>
<evidence type="ECO:0000259" key="6">
    <source>
        <dbReference type="PROSITE" id="PS50893"/>
    </source>
</evidence>
<evidence type="ECO:0000313" key="8">
    <source>
        <dbReference type="Proteomes" id="UP001596368"/>
    </source>
</evidence>
<evidence type="ECO:0000256" key="5">
    <source>
        <dbReference type="SAM" id="MobiDB-lite"/>
    </source>
</evidence>
<evidence type="ECO:0000256" key="1">
    <source>
        <dbReference type="ARBA" id="ARBA00022448"/>
    </source>
</evidence>
<dbReference type="SMART" id="SM00382">
    <property type="entry name" value="AAA"/>
    <property type="match status" value="1"/>
</dbReference>
<dbReference type="InterPro" id="IPR017871">
    <property type="entry name" value="ABC_transporter-like_CS"/>
</dbReference>
<keyword evidence="1" id="KW-0813">Transport</keyword>
<dbReference type="PANTHER" id="PTHR42794:SF1">
    <property type="entry name" value="HEMIN IMPORT ATP-BINDING PROTEIN HMUV"/>
    <property type="match status" value="1"/>
</dbReference>
<evidence type="ECO:0000256" key="2">
    <source>
        <dbReference type="ARBA" id="ARBA00022741"/>
    </source>
</evidence>
<comment type="caution">
    <text evidence="7">The sequence shown here is derived from an EMBL/GenBank/DDBJ whole genome shotgun (WGS) entry which is preliminary data.</text>
</comment>
<feature type="domain" description="ABC transporter" evidence="6">
    <location>
        <begin position="31"/>
        <end position="267"/>
    </location>
</feature>
<keyword evidence="8" id="KW-1185">Reference proteome</keyword>
<sequence length="339" mass="35653">MSRDRDGSAAADGGDEDGDAAADDRDGSPLIAVRDLVVDRGGERVLNGVSLTVGRGELVGLVGPNGAGKTTLVAAVNGTLAPDDGTVELDGRDRAGLSQREVARLVATVPQETNTAFEFPVETVVEMGRTAYVSRFGTTTAADRAAVERAMERADVAAFADRPVTTLSGGERQRVLFARALAAETPALLLDEPTANLDINHQPGRSTSCARRRRREGRAGGHPRPQPRRARVRPAGAPRRRPGARRRDAAGGAGRRRARRRLRRRDGRRGRPHGGVADGDGAARRRPAAALGVTRAGPDRGGPADPARPWTIGFVLTHPQLLCSAGGGVGACNGPSRRR</sequence>
<dbReference type="Gene3D" id="3.40.50.300">
    <property type="entry name" value="P-loop containing nucleotide triphosphate hydrolases"/>
    <property type="match status" value="1"/>
</dbReference>
<dbReference type="InterPro" id="IPR027417">
    <property type="entry name" value="P-loop_NTPase"/>
</dbReference>
<evidence type="ECO:0000256" key="4">
    <source>
        <dbReference type="ARBA" id="ARBA00022967"/>
    </source>
</evidence>
<dbReference type="InterPro" id="IPR003439">
    <property type="entry name" value="ABC_transporter-like_ATP-bd"/>
</dbReference>
<dbReference type="SUPFAM" id="SSF52540">
    <property type="entry name" value="P-loop containing nucleoside triphosphate hydrolases"/>
    <property type="match status" value="1"/>
</dbReference>
<gene>
    <name evidence="7" type="ORF">ACFQRB_05035</name>
</gene>
<keyword evidence="3 7" id="KW-0067">ATP-binding</keyword>
<name>A0ABD5XLL5_9EURY</name>
<organism evidence="7 8">
    <name type="scientific">Halobaculum litoreum</name>
    <dbReference type="NCBI Taxonomy" id="3031998"/>
    <lineage>
        <taxon>Archaea</taxon>
        <taxon>Methanobacteriati</taxon>
        <taxon>Methanobacteriota</taxon>
        <taxon>Stenosarchaea group</taxon>
        <taxon>Halobacteria</taxon>
        <taxon>Halobacteriales</taxon>
        <taxon>Haloferacaceae</taxon>
        <taxon>Halobaculum</taxon>
    </lineage>
</organism>
<protein>
    <submittedName>
        <fullName evidence="7">ABC transporter ATP-binding protein</fullName>
    </submittedName>
</protein>
<dbReference type="EMBL" id="JBHSZG010000001">
    <property type="protein sequence ID" value="MFC7136083.1"/>
    <property type="molecule type" value="Genomic_DNA"/>
</dbReference>
<feature type="compositionally biased region" description="Basic residues" evidence="5">
    <location>
        <begin position="225"/>
        <end position="244"/>
    </location>
</feature>
<evidence type="ECO:0000256" key="3">
    <source>
        <dbReference type="ARBA" id="ARBA00022840"/>
    </source>
</evidence>
<dbReference type="Proteomes" id="UP001596368">
    <property type="component" value="Unassembled WGS sequence"/>
</dbReference>